<dbReference type="CDD" id="cd02176">
    <property type="entry name" value="GH16_XET"/>
    <property type="match status" value="1"/>
</dbReference>
<protein>
    <recommendedName>
        <fullName evidence="5">Xyloglucan endotransglucosylase/hydrolase</fullName>
        <ecNumber evidence="5">2.4.1.207</ecNumber>
    </recommendedName>
</protein>
<dbReference type="InterPro" id="IPR044791">
    <property type="entry name" value="Beta-glucanase/XTH"/>
</dbReference>
<evidence type="ECO:0000313" key="8">
    <source>
        <dbReference type="Proteomes" id="UP001604277"/>
    </source>
</evidence>
<dbReference type="GO" id="GO:0071555">
    <property type="term" value="P:cell wall organization"/>
    <property type="evidence" value="ECO:0007669"/>
    <property type="project" value="UniProtKB-KW"/>
</dbReference>
<evidence type="ECO:0000256" key="4">
    <source>
        <dbReference type="ARBA" id="ARBA00023295"/>
    </source>
</evidence>
<comment type="function">
    <text evidence="5">Catalyzes xyloglucan endohydrolysis (XEH) and/or endotransglycosylation (XET). Cleaves and religates xyloglucan polymers, an essential constituent of the primary cell wall, and thereby participates in cell wall construction of growing tissues.</text>
</comment>
<dbReference type="PANTHER" id="PTHR31062">
    <property type="entry name" value="XYLOGLUCAN ENDOTRANSGLUCOSYLASE/HYDROLASE PROTEIN 8-RELATED"/>
    <property type="match status" value="1"/>
</dbReference>
<dbReference type="Gene3D" id="2.60.120.200">
    <property type="match status" value="1"/>
</dbReference>
<dbReference type="InterPro" id="IPR016455">
    <property type="entry name" value="XTH"/>
</dbReference>
<evidence type="ECO:0000256" key="5">
    <source>
        <dbReference type="RuleBase" id="RU361120"/>
    </source>
</evidence>
<keyword evidence="5" id="KW-0961">Cell wall biogenesis/degradation</keyword>
<dbReference type="Proteomes" id="UP001604277">
    <property type="component" value="Unassembled WGS sequence"/>
</dbReference>
<accession>A0ABD1TNB8</accession>
<evidence type="ECO:0000256" key="2">
    <source>
        <dbReference type="ARBA" id="ARBA00022801"/>
    </source>
</evidence>
<keyword evidence="5" id="KW-0052">Apoplast</keyword>
<dbReference type="InterPro" id="IPR010713">
    <property type="entry name" value="XET_C"/>
</dbReference>
<comment type="similarity">
    <text evidence="5">Belongs to the glycosyl hydrolase 16 family.</text>
</comment>
<comment type="caution">
    <text evidence="7">The sequence shown here is derived from an EMBL/GenBank/DDBJ whole genome shotgun (WGS) entry which is preliminary data.</text>
</comment>
<reference evidence="8" key="1">
    <citation type="submission" date="2024-07" db="EMBL/GenBank/DDBJ databases">
        <title>Two chromosome-level genome assemblies of Korean endemic species Abeliophyllum distichum and Forsythia ovata (Oleaceae).</title>
        <authorList>
            <person name="Jang H."/>
        </authorList>
    </citation>
    <scope>NUCLEOTIDE SEQUENCE [LARGE SCALE GENOMIC DNA]</scope>
</reference>
<gene>
    <name evidence="7" type="ORF">Fot_28059</name>
</gene>
<dbReference type="EC" id="2.4.1.207" evidence="5"/>
<evidence type="ECO:0000256" key="3">
    <source>
        <dbReference type="ARBA" id="ARBA00023157"/>
    </source>
</evidence>
<dbReference type="GO" id="GO:0016762">
    <property type="term" value="F:xyloglucan:xyloglucosyl transferase activity"/>
    <property type="evidence" value="ECO:0007669"/>
    <property type="project" value="UniProtKB-EC"/>
</dbReference>
<keyword evidence="5" id="KW-0134">Cell wall</keyword>
<evidence type="ECO:0000256" key="1">
    <source>
        <dbReference type="ARBA" id="ARBA00022679"/>
    </source>
</evidence>
<evidence type="ECO:0000259" key="6">
    <source>
        <dbReference type="PROSITE" id="PS51762"/>
    </source>
</evidence>
<keyword evidence="8" id="KW-1185">Reference proteome</keyword>
<dbReference type="GO" id="GO:0048046">
    <property type="term" value="C:apoplast"/>
    <property type="evidence" value="ECO:0007669"/>
    <property type="project" value="UniProtKB-SubCell"/>
</dbReference>
<keyword evidence="4 5" id="KW-0326">Glycosidase</keyword>
<dbReference type="EMBL" id="JBFOLJ010000008">
    <property type="protein sequence ID" value="KAL2514088.1"/>
    <property type="molecule type" value="Genomic_DNA"/>
</dbReference>
<dbReference type="GO" id="GO:0016798">
    <property type="term" value="F:hydrolase activity, acting on glycosyl bonds"/>
    <property type="evidence" value="ECO:0007669"/>
    <property type="project" value="UniProtKB-KW"/>
</dbReference>
<dbReference type="Pfam" id="PF06955">
    <property type="entry name" value="XET_C"/>
    <property type="match status" value="1"/>
</dbReference>
<keyword evidence="1 5" id="KW-0808">Transferase</keyword>
<keyword evidence="2 5" id="KW-0378">Hydrolase</keyword>
<dbReference type="AlphaFoldDB" id="A0ABD1TNB8"/>
<proteinExistence type="inferred from homology"/>
<sequence>MALQQAEEEKALENKIEVVLRKHVKRFCEQKRVVLSGTFLNWIFQISTLMLWPGNPDMEFDAVFNVDSTVTFNNGFSHLFGEGNTIRSPDDKSVQLHLNQYTGSGFKSSDLYNHGFFSAKIKLPSDYTAGIVVAFYMTNGDVFRKSHDELDFEFLGNIRGKRWRFQTNMYGNGSTSRGREERYYLWFDPSKQFHRYSILWTTKIIIFYIDDVPIREIVRNDAMGADFPSKPMGLYATIWDASDWATSGGKYKVNYKYAPFVAEFTDLALHGCVADPLQEVVTTDCAARDDGQLASDDYASITPKQRNAMKKFIGKYMYYSYCYDTVRYPVPPPECVVDRAMRQRFKDTGRLKFDEKHHRRFKKRGEVMDARNNGNQEDV</sequence>
<dbReference type="InterPro" id="IPR000757">
    <property type="entry name" value="Beta-glucanase-like"/>
</dbReference>
<comment type="subcellular location">
    <subcellularLocation>
        <location evidence="5">Secreted</location>
        <location evidence="5">Cell wall</location>
    </subcellularLocation>
    <subcellularLocation>
        <location evidence="5">Secreted</location>
        <location evidence="5">Extracellular space</location>
        <location evidence="5">Apoplast</location>
    </subcellularLocation>
</comment>
<organism evidence="7 8">
    <name type="scientific">Forsythia ovata</name>
    <dbReference type="NCBI Taxonomy" id="205694"/>
    <lineage>
        <taxon>Eukaryota</taxon>
        <taxon>Viridiplantae</taxon>
        <taxon>Streptophyta</taxon>
        <taxon>Embryophyta</taxon>
        <taxon>Tracheophyta</taxon>
        <taxon>Spermatophyta</taxon>
        <taxon>Magnoliopsida</taxon>
        <taxon>eudicotyledons</taxon>
        <taxon>Gunneridae</taxon>
        <taxon>Pentapetalae</taxon>
        <taxon>asterids</taxon>
        <taxon>lamiids</taxon>
        <taxon>Lamiales</taxon>
        <taxon>Oleaceae</taxon>
        <taxon>Forsythieae</taxon>
        <taxon>Forsythia</taxon>
    </lineage>
</organism>
<name>A0ABD1TNB8_9LAMI</name>
<comment type="PTM">
    <text evidence="5">Contains at least one intrachain disulfide bond essential for its enzymatic activity.</text>
</comment>
<feature type="domain" description="GH16" evidence="6">
    <location>
        <begin position="50"/>
        <end position="264"/>
    </location>
</feature>
<dbReference type="PROSITE" id="PS51762">
    <property type="entry name" value="GH16_2"/>
    <property type="match status" value="1"/>
</dbReference>
<evidence type="ECO:0000313" key="7">
    <source>
        <dbReference type="EMBL" id="KAL2514088.1"/>
    </source>
</evidence>
<dbReference type="InterPro" id="IPR013320">
    <property type="entry name" value="ConA-like_dom_sf"/>
</dbReference>
<dbReference type="Pfam" id="PF00722">
    <property type="entry name" value="Glyco_hydro_16"/>
    <property type="match status" value="1"/>
</dbReference>
<keyword evidence="3" id="KW-1015">Disulfide bond</keyword>
<keyword evidence="5" id="KW-0964">Secreted</keyword>
<dbReference type="SUPFAM" id="SSF49899">
    <property type="entry name" value="Concanavalin A-like lectins/glucanases"/>
    <property type="match status" value="1"/>
</dbReference>